<dbReference type="GO" id="GO:0016829">
    <property type="term" value="F:lyase activity"/>
    <property type="evidence" value="ECO:0007669"/>
    <property type="project" value="UniProtKB-UniRule"/>
</dbReference>
<sequence length="931" mass="104085">MNGKNDPNEEDLNMNSKNDLDRAYNDDVDSIREHEFPMLKDTTYLDHAGTTLYPRSLIEDFSKDMMSNLLGNPHSASSSSQLSTRRTEDVRLRVLRFFNADPDHFDLIFVANATAGIKMVMEGFRNQERGFWYGYHTDSHTSLVGVREAAKAGHRCFMTDQEVEEWLNHHDTMAVDPEAHVVRLFAYPAQSNMNGRRLPLSWTNQVRSFKHDCYSLLDAAALVSTSPLDLSNASEAPDFTVLSFYKIFGFPDLGALIVRKASALVLRKGTYFGGGTVEMVTCGKENWHVWKHGSLHEQLEDGTLPVHSIIALDSALNNHQRLFRSPARVASHTAYLADYLYDKLMALRHHNGAEVCEIYKESSLSYCDSRAQGPIIAFNLRTSKGDWVSNTEVEKLANIRNIQFRSGGLCNPGGIASSLRLEPWEMKRNFSAGHRCGKENDIIGGKPTGMLRVSLGAMSNMQDVTTFLEFVEEFFVERGDIAQPASESRPSSRDLYIETLTVYPIKSCGGWPIPPDMPWEIKAEGLAWDREWCLVHQGTRTALSQKKYTKMALLRPIIELDSGLLHVRYHGPIPPGTAHGISVPLSADPTVFQRSKDGSQSTCSQVCGENIVAQIYASPKIATFFTNLVGTPCTLARFPAATAGLSTRHFKAHLNINGGPQNLNARQRPILLSNESPILTISRSSLNRLNEHIKLKDGKAAHASVFRANIILAEDPASSPGSERPYVEDEWRSLRIGNDVNLDVLGGCRRCQMVCVDQGTAEKNEEPFVTLAKTRRKEGKVFFGVHTALSEDAGQVASTRVGDRVVASTDTYHLHKDFAKDTHDLINKACKTESQECREILQSSFSTTSLRENNIFPTDNGFLRTVMDPLNYHYHYHLTIRPEDIWLAILFQFSIWLNTHAAEPATCGNFVAHEDRKESAVFTNGCLHTVD</sequence>
<dbReference type="InterPro" id="IPR015424">
    <property type="entry name" value="PyrdxlP-dep_Trfase"/>
</dbReference>
<dbReference type="EMBL" id="JASNWA010000003">
    <property type="protein sequence ID" value="KAK3178264.1"/>
    <property type="molecule type" value="Genomic_DNA"/>
</dbReference>
<dbReference type="InterPro" id="IPR028886">
    <property type="entry name" value="MoCo_sulfurase"/>
</dbReference>
<dbReference type="HAMAP" id="MF_03050">
    <property type="entry name" value="MOCOS"/>
    <property type="match status" value="1"/>
</dbReference>
<evidence type="ECO:0000313" key="8">
    <source>
        <dbReference type="Proteomes" id="UP001276659"/>
    </source>
</evidence>
<dbReference type="SUPFAM" id="SSF141673">
    <property type="entry name" value="MOSC N-terminal domain-like"/>
    <property type="match status" value="1"/>
</dbReference>
<dbReference type="InterPro" id="IPR005302">
    <property type="entry name" value="MoCF_Sase_C"/>
</dbReference>
<name>A0AAD9ZG59_9LECA</name>
<dbReference type="InterPro" id="IPR005303">
    <property type="entry name" value="MOCOS_middle"/>
</dbReference>
<dbReference type="PANTHER" id="PTHR14237:SF80">
    <property type="entry name" value="MOLYBDENUM COFACTOR SULFURASE"/>
    <property type="match status" value="1"/>
</dbReference>
<dbReference type="GO" id="GO:0006777">
    <property type="term" value="P:Mo-molybdopterin cofactor biosynthetic process"/>
    <property type="evidence" value="ECO:0007669"/>
    <property type="project" value="UniProtKB-UniRule"/>
</dbReference>
<dbReference type="InterPro" id="IPR000192">
    <property type="entry name" value="Aminotrans_V_dom"/>
</dbReference>
<keyword evidence="1 4" id="KW-0808">Transferase</keyword>
<evidence type="ECO:0000256" key="2">
    <source>
        <dbReference type="ARBA" id="ARBA00022898"/>
    </source>
</evidence>
<dbReference type="EC" id="2.8.1.9" evidence="4"/>
<dbReference type="GO" id="GO:0008265">
    <property type="term" value="F:molybdenum cofactor sulfurtransferase activity"/>
    <property type="evidence" value="ECO:0007669"/>
    <property type="project" value="UniProtKB-UniRule"/>
</dbReference>
<gene>
    <name evidence="4" type="primary">hxB</name>
    <name evidence="7" type="ORF">OEA41_000397</name>
</gene>
<dbReference type="Pfam" id="PF03473">
    <property type="entry name" value="MOSC"/>
    <property type="match status" value="1"/>
</dbReference>
<protein>
    <recommendedName>
        <fullName evidence="4">Molybdenum cofactor sulfurase</fullName>
        <shortName evidence="4">MCS</shortName>
        <shortName evidence="4">MOS</shortName>
        <shortName evidence="4">MoCo sulfurase</shortName>
        <ecNumber evidence="4">2.8.1.9</ecNumber>
    </recommendedName>
    <alternativeName>
        <fullName evidence="4">Molybdenum cofactor sulfurtransferase</fullName>
    </alternativeName>
</protein>
<dbReference type="Pfam" id="PF14388">
    <property type="entry name" value="DUF4419"/>
    <property type="match status" value="1"/>
</dbReference>
<accession>A0AAD9ZG59</accession>
<keyword evidence="2 4" id="KW-0663">Pyridoxal phosphate</keyword>
<dbReference type="SUPFAM" id="SSF53383">
    <property type="entry name" value="PLP-dependent transferases"/>
    <property type="match status" value="1"/>
</dbReference>
<keyword evidence="8" id="KW-1185">Reference proteome</keyword>
<comment type="catalytic activity">
    <reaction evidence="4">
        <text>Mo-molybdopterin + L-cysteine + AH2 = thio-Mo-molybdopterin + L-alanine + A + H2O</text>
        <dbReference type="Rhea" id="RHEA:42636"/>
        <dbReference type="ChEBI" id="CHEBI:13193"/>
        <dbReference type="ChEBI" id="CHEBI:15377"/>
        <dbReference type="ChEBI" id="CHEBI:17499"/>
        <dbReference type="ChEBI" id="CHEBI:35235"/>
        <dbReference type="ChEBI" id="CHEBI:57972"/>
        <dbReference type="ChEBI" id="CHEBI:71302"/>
        <dbReference type="ChEBI" id="CHEBI:82685"/>
        <dbReference type="EC" id="2.8.1.9"/>
    </reaction>
</comment>
<feature type="modified residue" description="N6-(pyridoxal phosphate)lysine" evidence="4">
    <location>
        <position position="246"/>
    </location>
</feature>
<dbReference type="GO" id="GO:0030170">
    <property type="term" value="F:pyridoxal phosphate binding"/>
    <property type="evidence" value="ECO:0007669"/>
    <property type="project" value="UniProtKB-UniRule"/>
</dbReference>
<dbReference type="GO" id="GO:0030151">
    <property type="term" value="F:molybdenum ion binding"/>
    <property type="evidence" value="ECO:0007669"/>
    <property type="project" value="UniProtKB-UniRule"/>
</dbReference>
<organism evidence="7 8">
    <name type="scientific">Lepraria neglecta</name>
    <dbReference type="NCBI Taxonomy" id="209136"/>
    <lineage>
        <taxon>Eukaryota</taxon>
        <taxon>Fungi</taxon>
        <taxon>Dikarya</taxon>
        <taxon>Ascomycota</taxon>
        <taxon>Pezizomycotina</taxon>
        <taxon>Lecanoromycetes</taxon>
        <taxon>OSLEUM clade</taxon>
        <taxon>Lecanoromycetidae</taxon>
        <taxon>Lecanorales</taxon>
        <taxon>Lecanorineae</taxon>
        <taxon>Stereocaulaceae</taxon>
        <taxon>Lepraria</taxon>
    </lineage>
</organism>
<dbReference type="Pfam" id="PF03476">
    <property type="entry name" value="MOSC_N"/>
    <property type="match status" value="1"/>
</dbReference>
<dbReference type="InterPro" id="IPR015421">
    <property type="entry name" value="PyrdxlP-dep_Trfase_major"/>
</dbReference>
<evidence type="ECO:0000256" key="5">
    <source>
        <dbReference type="SAM" id="MobiDB-lite"/>
    </source>
</evidence>
<evidence type="ECO:0000259" key="6">
    <source>
        <dbReference type="PROSITE" id="PS51340"/>
    </source>
</evidence>
<dbReference type="PROSITE" id="PS51340">
    <property type="entry name" value="MOSC"/>
    <property type="match status" value="1"/>
</dbReference>
<feature type="region of interest" description="Disordered" evidence="5">
    <location>
        <begin position="1"/>
        <end position="20"/>
    </location>
</feature>
<dbReference type="Proteomes" id="UP001276659">
    <property type="component" value="Unassembled WGS sequence"/>
</dbReference>
<dbReference type="AlphaFoldDB" id="A0AAD9ZG59"/>
<dbReference type="InterPro" id="IPR015422">
    <property type="entry name" value="PyrdxlP-dep_Trfase_small"/>
</dbReference>
<dbReference type="Gene3D" id="3.40.640.10">
    <property type="entry name" value="Type I PLP-dependent aspartate aminotransferase-like (Major domain)"/>
    <property type="match status" value="1"/>
</dbReference>
<feature type="active site" evidence="4">
    <location>
        <position position="410"/>
    </location>
</feature>
<evidence type="ECO:0000256" key="1">
    <source>
        <dbReference type="ARBA" id="ARBA00022679"/>
    </source>
</evidence>
<dbReference type="InterPro" id="IPR025533">
    <property type="entry name" value="DUF4419"/>
</dbReference>
<reference evidence="7" key="1">
    <citation type="submission" date="2022-11" db="EMBL/GenBank/DDBJ databases">
        <title>Chromosomal genome sequence assembly and mating type (MAT) locus characterization of the leprose asexual lichenized fungus Lepraria neglecta (Nyl.) Erichsen.</title>
        <authorList>
            <person name="Allen J.L."/>
            <person name="Pfeffer B."/>
        </authorList>
    </citation>
    <scope>NUCLEOTIDE SEQUENCE</scope>
    <source>
        <strain evidence="7">Allen 5258</strain>
    </source>
</reference>
<comment type="cofactor">
    <cofactor evidence="4">
        <name>pyridoxal 5'-phosphate</name>
        <dbReference type="ChEBI" id="CHEBI:597326"/>
    </cofactor>
</comment>
<evidence type="ECO:0000313" key="7">
    <source>
        <dbReference type="EMBL" id="KAK3178264.1"/>
    </source>
</evidence>
<evidence type="ECO:0000256" key="4">
    <source>
        <dbReference type="HAMAP-Rule" id="MF_03050"/>
    </source>
</evidence>
<comment type="caution">
    <text evidence="7">The sequence shown here is derived from an EMBL/GenBank/DDBJ whole genome shotgun (WGS) entry which is preliminary data.</text>
</comment>
<dbReference type="Gene3D" id="3.90.1150.10">
    <property type="entry name" value="Aspartate Aminotransferase, domain 1"/>
    <property type="match status" value="1"/>
</dbReference>
<dbReference type="PANTHER" id="PTHR14237">
    <property type="entry name" value="MOLYBDOPTERIN COFACTOR SULFURASE MOSC"/>
    <property type="match status" value="1"/>
</dbReference>
<evidence type="ECO:0000256" key="3">
    <source>
        <dbReference type="ARBA" id="ARBA00023150"/>
    </source>
</evidence>
<dbReference type="Pfam" id="PF00266">
    <property type="entry name" value="Aminotran_5"/>
    <property type="match status" value="1"/>
</dbReference>
<proteinExistence type="inferred from homology"/>
<feature type="domain" description="MOSC" evidence="6">
    <location>
        <begin position="633"/>
        <end position="808"/>
    </location>
</feature>
<comment type="function">
    <text evidence="4">Sulfurates the molybdenum cofactor. Sulfation of molybdenum is essential for xanthine dehydrogenase (XDH) and aldehyde oxidase (ADO) enzymes in which molybdenum cofactor is liganded by 1 oxygen and 1 sulfur atom in active form.</text>
</comment>
<keyword evidence="3 4" id="KW-0501">Molybdenum cofactor biosynthesis</keyword>
<comment type="similarity">
    <text evidence="4">Belongs to the class-V pyridoxal-phosphate-dependent aminotransferase family. MOCOS subfamily.</text>
</comment>